<proteinExistence type="predicted"/>
<evidence type="ECO:0000313" key="1">
    <source>
        <dbReference type="EMBL" id="CAF4119517.1"/>
    </source>
</evidence>
<name>A0A819W2H3_9BILA</name>
<dbReference type="Proteomes" id="UP000663836">
    <property type="component" value="Unassembled WGS sequence"/>
</dbReference>
<sequence>MNNNNGCLDFSNYNTKFQIFFQKLFEEKNFPLFRQRNQIVSLDRKEFIEIKLIEIAALADKRDTSKHQQ</sequence>
<dbReference type="AlphaFoldDB" id="A0A819W2H3"/>
<reference evidence="1" key="1">
    <citation type="submission" date="2021-02" db="EMBL/GenBank/DDBJ databases">
        <authorList>
            <person name="Nowell W R."/>
        </authorList>
    </citation>
    <scope>NUCLEOTIDE SEQUENCE</scope>
</reference>
<dbReference type="EMBL" id="CAJOBD010008714">
    <property type="protein sequence ID" value="CAF4119517.1"/>
    <property type="molecule type" value="Genomic_DNA"/>
</dbReference>
<comment type="caution">
    <text evidence="1">The sequence shown here is derived from an EMBL/GenBank/DDBJ whole genome shotgun (WGS) entry which is preliminary data.</text>
</comment>
<organism evidence="1 2">
    <name type="scientific">Rotaria sordida</name>
    <dbReference type="NCBI Taxonomy" id="392033"/>
    <lineage>
        <taxon>Eukaryota</taxon>
        <taxon>Metazoa</taxon>
        <taxon>Spiralia</taxon>
        <taxon>Gnathifera</taxon>
        <taxon>Rotifera</taxon>
        <taxon>Eurotatoria</taxon>
        <taxon>Bdelloidea</taxon>
        <taxon>Philodinida</taxon>
        <taxon>Philodinidae</taxon>
        <taxon>Rotaria</taxon>
    </lineage>
</organism>
<evidence type="ECO:0000313" key="2">
    <source>
        <dbReference type="Proteomes" id="UP000663836"/>
    </source>
</evidence>
<gene>
    <name evidence="1" type="ORF">JBS370_LOCUS32567</name>
</gene>
<accession>A0A819W2H3</accession>
<protein>
    <submittedName>
        <fullName evidence="1">Uncharacterized protein</fullName>
    </submittedName>
</protein>